<accession>A0A173TRE1</accession>
<dbReference type="EMBL" id="CYXZ01000011">
    <property type="protein sequence ID" value="CUN05104.1"/>
    <property type="molecule type" value="Genomic_DNA"/>
</dbReference>
<feature type="transmembrane region" description="Helical" evidence="1">
    <location>
        <begin position="109"/>
        <end position="126"/>
    </location>
</feature>
<keyword evidence="1" id="KW-1133">Transmembrane helix</keyword>
<feature type="transmembrane region" description="Helical" evidence="1">
    <location>
        <begin position="51"/>
        <end position="72"/>
    </location>
</feature>
<name>A0A173TRE1_9FIRM</name>
<evidence type="ECO:0000256" key="1">
    <source>
        <dbReference type="SAM" id="Phobius"/>
    </source>
</evidence>
<evidence type="ECO:0000313" key="2">
    <source>
        <dbReference type="EMBL" id="CUN05104.1"/>
    </source>
</evidence>
<sequence>MAADFYSILDNFKNFIGGRTGLFHWCLFCLAVVMLFFLGRKYQEEKQTVRFLVWPTILVLLFLFNPLFYRYVGSRFFAGVYWRLFWMLPVSFTAAYVVVWLVCRWKKQAVRIVVLVAALGTIALSGQKIYSKATFTEAENEYKLPQAALDVADILAGAGVSWKVRSVVPNELLCYIRQYRCDIGLFYGRNVGGFISGIGDDEVAMYQQMCQEKPDMTVVTDIAKRNQVVFLCFNHTEQEIPDDMKPYGYHYYRETGDYVIYMLGEE</sequence>
<gene>
    <name evidence="2" type="ORF">ERS852572_01688</name>
</gene>
<protein>
    <submittedName>
        <fullName evidence="2">Uncharacterized protein</fullName>
    </submittedName>
</protein>
<proteinExistence type="predicted"/>
<feature type="transmembrane region" description="Helical" evidence="1">
    <location>
        <begin position="84"/>
        <end position="102"/>
    </location>
</feature>
<dbReference type="OrthoDB" id="1829094at2"/>
<keyword evidence="1" id="KW-0472">Membrane</keyword>
<feature type="transmembrane region" description="Helical" evidence="1">
    <location>
        <begin position="22"/>
        <end position="39"/>
    </location>
</feature>
<dbReference type="RefSeq" id="WP_055194168.1">
    <property type="nucleotide sequence ID" value="NZ_CABIYH010000011.1"/>
</dbReference>
<dbReference type="AlphaFoldDB" id="A0A173TRE1"/>
<dbReference type="Proteomes" id="UP000095350">
    <property type="component" value="Unassembled WGS sequence"/>
</dbReference>
<reference evidence="2 3" key="1">
    <citation type="submission" date="2015-09" db="EMBL/GenBank/DDBJ databases">
        <authorList>
            <consortium name="Pathogen Informatics"/>
        </authorList>
    </citation>
    <scope>NUCLEOTIDE SEQUENCE [LARGE SCALE GENOMIC DNA]</scope>
    <source>
        <strain evidence="2 3">2789STDY5834960</strain>
    </source>
</reference>
<evidence type="ECO:0000313" key="3">
    <source>
        <dbReference type="Proteomes" id="UP000095350"/>
    </source>
</evidence>
<keyword evidence="1" id="KW-0812">Transmembrane</keyword>
<organism evidence="2 3">
    <name type="scientific">Roseburia intestinalis</name>
    <dbReference type="NCBI Taxonomy" id="166486"/>
    <lineage>
        <taxon>Bacteria</taxon>
        <taxon>Bacillati</taxon>
        <taxon>Bacillota</taxon>
        <taxon>Clostridia</taxon>
        <taxon>Lachnospirales</taxon>
        <taxon>Lachnospiraceae</taxon>
        <taxon>Roseburia</taxon>
    </lineage>
</organism>
<dbReference type="PaxDb" id="166486-ERS852572_01688"/>
<dbReference type="STRING" id="166486.ERS852572_01688"/>